<evidence type="ECO:0000259" key="2">
    <source>
        <dbReference type="PROSITE" id="PS51462"/>
    </source>
</evidence>
<dbReference type="STRING" id="312017.I7M8G1"/>
<dbReference type="GeneID" id="7847223"/>
<dbReference type="InterPro" id="IPR020084">
    <property type="entry name" value="NUDIX_hydrolase_CS"/>
</dbReference>
<sequence>MIELRGLQNLLKYIQQSSLESYPLYKNSYMVRQSSVSIFLRFTHSFIDTHPQIFQCVKGMSKESQEMQPNMITSTQAIQQIINRNTNLAIDRIEEITKHLDSSNIRENAIEILYMKRSIRDSDLHSGQVAFPGGKADGDENDLQAAIREVQEEIGYNLYSKQNYIYLGKLPLNVFAYFRKGQKIMMSVNIFLLSPDVQEEQQILNPDEVSNTFWVPLSKFIYPQPGSVYYKELHRRPNNVLSLNKNVQKMIEFLAFKNYKYMKQCHMKLNGEELFGLTFYVTTYMLRIMYLKNQETFEQYDHLTQLQEMIKLSRIQTFHFAPHNSLLSLLLKKVYYQKRLQQFDQV</sequence>
<dbReference type="InterPro" id="IPR000086">
    <property type="entry name" value="NUDIX_hydrolase_dom"/>
</dbReference>
<dbReference type="Pfam" id="PF00293">
    <property type="entry name" value="NUDIX"/>
    <property type="match status" value="1"/>
</dbReference>
<dbReference type="RefSeq" id="XP_001018259.2">
    <property type="nucleotide sequence ID" value="XM_001018259.2"/>
</dbReference>
<evidence type="ECO:0000313" key="4">
    <source>
        <dbReference type="Proteomes" id="UP000009168"/>
    </source>
</evidence>
<accession>I7M8G1</accession>
<dbReference type="CDD" id="cd03426">
    <property type="entry name" value="NUDIX_CoAse_Nudt7"/>
    <property type="match status" value="1"/>
</dbReference>
<dbReference type="Gene3D" id="3.90.79.10">
    <property type="entry name" value="Nucleoside Triphosphate Pyrophosphohydrolase"/>
    <property type="match status" value="1"/>
</dbReference>
<name>I7M8G1_TETTS</name>
<reference evidence="4" key="1">
    <citation type="journal article" date="2006" name="PLoS Biol.">
        <title>Macronuclear genome sequence of the ciliate Tetrahymena thermophila, a model eukaryote.</title>
        <authorList>
            <person name="Eisen J.A."/>
            <person name="Coyne R.S."/>
            <person name="Wu M."/>
            <person name="Wu D."/>
            <person name="Thiagarajan M."/>
            <person name="Wortman J.R."/>
            <person name="Badger J.H."/>
            <person name="Ren Q."/>
            <person name="Amedeo P."/>
            <person name="Jones K.M."/>
            <person name="Tallon L.J."/>
            <person name="Delcher A.L."/>
            <person name="Salzberg S.L."/>
            <person name="Silva J.C."/>
            <person name="Haas B.J."/>
            <person name="Majoros W.H."/>
            <person name="Farzad M."/>
            <person name="Carlton J.M."/>
            <person name="Smith R.K. Jr."/>
            <person name="Garg J."/>
            <person name="Pearlman R.E."/>
            <person name="Karrer K.M."/>
            <person name="Sun L."/>
            <person name="Manning G."/>
            <person name="Elde N.C."/>
            <person name="Turkewitz A.P."/>
            <person name="Asai D.J."/>
            <person name="Wilkes D.E."/>
            <person name="Wang Y."/>
            <person name="Cai H."/>
            <person name="Collins K."/>
            <person name="Stewart B.A."/>
            <person name="Lee S.R."/>
            <person name="Wilamowska K."/>
            <person name="Weinberg Z."/>
            <person name="Ruzzo W.L."/>
            <person name="Wloga D."/>
            <person name="Gaertig J."/>
            <person name="Frankel J."/>
            <person name="Tsao C.-C."/>
            <person name="Gorovsky M.A."/>
            <person name="Keeling P.J."/>
            <person name="Waller R.F."/>
            <person name="Patron N.J."/>
            <person name="Cherry J.M."/>
            <person name="Stover N.A."/>
            <person name="Krieger C.J."/>
            <person name="del Toro C."/>
            <person name="Ryder H.F."/>
            <person name="Williamson S.C."/>
            <person name="Barbeau R.A."/>
            <person name="Hamilton E.P."/>
            <person name="Orias E."/>
        </authorList>
    </citation>
    <scope>NUCLEOTIDE SEQUENCE [LARGE SCALE GENOMIC DNA]</scope>
    <source>
        <strain evidence="4">SB210</strain>
    </source>
</reference>
<protein>
    <submittedName>
        <fullName evidence="3">NUDIX hydrolase</fullName>
    </submittedName>
</protein>
<dbReference type="GO" id="GO:0010945">
    <property type="term" value="F:coenzyme A diphosphatase activity"/>
    <property type="evidence" value="ECO:0007669"/>
    <property type="project" value="InterPro"/>
</dbReference>
<dbReference type="InterPro" id="IPR015797">
    <property type="entry name" value="NUDIX_hydrolase-like_dom_sf"/>
</dbReference>
<evidence type="ECO:0000256" key="1">
    <source>
        <dbReference type="ARBA" id="ARBA00022801"/>
    </source>
</evidence>
<dbReference type="EMBL" id="GG662656">
    <property type="protein sequence ID" value="EAR98014.2"/>
    <property type="molecule type" value="Genomic_DNA"/>
</dbReference>
<dbReference type="PROSITE" id="PS51462">
    <property type="entry name" value="NUDIX"/>
    <property type="match status" value="1"/>
</dbReference>
<keyword evidence="1 3" id="KW-0378">Hydrolase</keyword>
<dbReference type="SUPFAM" id="SSF55811">
    <property type="entry name" value="Nudix"/>
    <property type="match status" value="1"/>
</dbReference>
<organism evidence="3 4">
    <name type="scientific">Tetrahymena thermophila (strain SB210)</name>
    <dbReference type="NCBI Taxonomy" id="312017"/>
    <lineage>
        <taxon>Eukaryota</taxon>
        <taxon>Sar</taxon>
        <taxon>Alveolata</taxon>
        <taxon>Ciliophora</taxon>
        <taxon>Intramacronucleata</taxon>
        <taxon>Oligohymenophorea</taxon>
        <taxon>Hymenostomatida</taxon>
        <taxon>Tetrahymenina</taxon>
        <taxon>Tetrahymenidae</taxon>
        <taxon>Tetrahymena</taxon>
    </lineage>
</organism>
<dbReference type="InParanoid" id="I7M8G1"/>
<dbReference type="PROSITE" id="PS00893">
    <property type="entry name" value="NUDIX_BOX"/>
    <property type="match status" value="1"/>
</dbReference>
<dbReference type="OrthoDB" id="286896at2759"/>
<evidence type="ECO:0000313" key="3">
    <source>
        <dbReference type="EMBL" id="EAR98014.2"/>
    </source>
</evidence>
<keyword evidence="4" id="KW-1185">Reference proteome</keyword>
<dbReference type="AlphaFoldDB" id="I7M8G1"/>
<dbReference type="InterPro" id="IPR045121">
    <property type="entry name" value="CoAse"/>
</dbReference>
<gene>
    <name evidence="3" type="ORF">TTHERM_00284040</name>
</gene>
<dbReference type="Proteomes" id="UP000009168">
    <property type="component" value="Unassembled WGS sequence"/>
</dbReference>
<dbReference type="PANTHER" id="PTHR12992">
    <property type="entry name" value="NUDIX HYDROLASE"/>
    <property type="match status" value="1"/>
</dbReference>
<feature type="domain" description="Nudix hydrolase" evidence="2">
    <location>
        <begin position="97"/>
        <end position="241"/>
    </location>
</feature>
<dbReference type="PANTHER" id="PTHR12992:SF44">
    <property type="entry name" value="NUDIX HYDROLASE DOMAIN-CONTAINING PROTEIN"/>
    <property type="match status" value="1"/>
</dbReference>
<proteinExistence type="predicted"/>
<dbReference type="KEGG" id="tet:TTHERM_00284040"/>